<dbReference type="GO" id="GO:0046872">
    <property type="term" value="F:metal ion binding"/>
    <property type="evidence" value="ECO:0007669"/>
    <property type="project" value="UniProtKB-KW"/>
</dbReference>
<reference evidence="8" key="1">
    <citation type="submission" date="2023-11" db="EMBL/GenBank/DDBJ databases">
        <title>The genome sequences of three competitors of mushroom-forming fungi.</title>
        <authorList>
            <person name="Beijen E."/>
            <person name="Ohm R.A."/>
        </authorList>
    </citation>
    <scope>NUCLEOTIDE SEQUENCE</scope>
    <source>
        <strain evidence="8">CBS 100526</strain>
    </source>
</reference>
<dbReference type="Proteomes" id="UP001273209">
    <property type="component" value="Unassembled WGS sequence"/>
</dbReference>
<dbReference type="Pfam" id="PF05721">
    <property type="entry name" value="PhyH"/>
    <property type="match status" value="1"/>
</dbReference>
<keyword evidence="5" id="KW-0223">Dioxygenase</keyword>
<comment type="subunit">
    <text evidence="3">Homodimer.</text>
</comment>
<dbReference type="GO" id="GO:0051213">
    <property type="term" value="F:dioxygenase activity"/>
    <property type="evidence" value="ECO:0007669"/>
    <property type="project" value="UniProtKB-KW"/>
</dbReference>
<dbReference type="AlphaFoldDB" id="A0AAE1IK03"/>
<dbReference type="GeneID" id="87921969"/>
<evidence type="ECO:0008006" key="10">
    <source>
        <dbReference type="Google" id="ProtNLM"/>
    </source>
</evidence>
<dbReference type="SUPFAM" id="SSF51197">
    <property type="entry name" value="Clavaminate synthase-like"/>
    <property type="match status" value="1"/>
</dbReference>
<dbReference type="EMBL" id="JAWRVG010000002">
    <property type="protein sequence ID" value="KAK4084254.1"/>
    <property type="molecule type" value="Genomic_DNA"/>
</dbReference>
<gene>
    <name evidence="8" type="ORF">Triagg1_734</name>
</gene>
<evidence type="ECO:0000256" key="4">
    <source>
        <dbReference type="ARBA" id="ARBA00022723"/>
    </source>
</evidence>
<evidence type="ECO:0000313" key="8">
    <source>
        <dbReference type="EMBL" id="KAK4084254.1"/>
    </source>
</evidence>
<evidence type="ECO:0000313" key="9">
    <source>
        <dbReference type="Proteomes" id="UP001273209"/>
    </source>
</evidence>
<evidence type="ECO:0000256" key="3">
    <source>
        <dbReference type="ARBA" id="ARBA00011738"/>
    </source>
</evidence>
<comment type="similarity">
    <text evidence="2">Belongs to the PhyH family.</text>
</comment>
<keyword evidence="7" id="KW-0408">Iron</keyword>
<evidence type="ECO:0000256" key="1">
    <source>
        <dbReference type="ARBA" id="ARBA00001962"/>
    </source>
</evidence>
<organism evidence="8 9">
    <name type="scientific">Trichoderma aggressivum f. europaeum</name>
    <dbReference type="NCBI Taxonomy" id="173218"/>
    <lineage>
        <taxon>Eukaryota</taxon>
        <taxon>Fungi</taxon>
        <taxon>Dikarya</taxon>
        <taxon>Ascomycota</taxon>
        <taxon>Pezizomycotina</taxon>
        <taxon>Sordariomycetes</taxon>
        <taxon>Hypocreomycetidae</taxon>
        <taxon>Hypocreales</taxon>
        <taxon>Hypocreaceae</taxon>
        <taxon>Trichoderma</taxon>
    </lineage>
</organism>
<dbReference type="RefSeq" id="XP_062759958.1">
    <property type="nucleotide sequence ID" value="XM_062894464.1"/>
</dbReference>
<keyword evidence="6" id="KW-0560">Oxidoreductase</keyword>
<name>A0AAE1IK03_9HYPO</name>
<accession>A0AAE1IK03</accession>
<keyword evidence="9" id="KW-1185">Reference proteome</keyword>
<dbReference type="PANTHER" id="PTHR20883">
    <property type="entry name" value="PHYTANOYL-COA DIOXYGENASE DOMAIN CONTAINING 1"/>
    <property type="match status" value="1"/>
</dbReference>
<keyword evidence="4" id="KW-0479">Metal-binding</keyword>
<protein>
    <recommendedName>
        <fullName evidence="10">Phytanoyl-CoA dioxygenase</fullName>
    </recommendedName>
</protein>
<comment type="caution">
    <text evidence="8">The sequence shown here is derived from an EMBL/GenBank/DDBJ whole genome shotgun (WGS) entry which is preliminary data.</text>
</comment>
<evidence type="ECO:0000256" key="2">
    <source>
        <dbReference type="ARBA" id="ARBA00005830"/>
    </source>
</evidence>
<dbReference type="Gene3D" id="2.60.120.620">
    <property type="entry name" value="q2cbj1_9rhob like domain"/>
    <property type="match status" value="1"/>
</dbReference>
<comment type="cofactor">
    <cofactor evidence="1">
        <name>Fe cation</name>
        <dbReference type="ChEBI" id="CHEBI:24875"/>
    </cofactor>
</comment>
<evidence type="ECO:0000256" key="5">
    <source>
        <dbReference type="ARBA" id="ARBA00022964"/>
    </source>
</evidence>
<evidence type="ECO:0000256" key="7">
    <source>
        <dbReference type="ARBA" id="ARBA00023004"/>
    </source>
</evidence>
<dbReference type="PANTHER" id="PTHR20883:SF45">
    <property type="entry name" value="PHYTANOYL-COA DIOXYGENASE FAMILY PROTEIN"/>
    <property type="match status" value="1"/>
</dbReference>
<evidence type="ECO:0000256" key="6">
    <source>
        <dbReference type="ARBA" id="ARBA00023002"/>
    </source>
</evidence>
<proteinExistence type="inferred from homology"/>
<sequence>MFSARVTIRRSKSPGNKNALRAIESSPLGEPNYNYYIYLIILAKDSSRGSHGGSFSSGGPMSSSLFFGFSDIHPRPLARLWLVILDLIAWIGKAAASFFSGYFPKKASDGSLERADEMPKPEMPRFDGHDTFPSEAGKEITTLHADDPATNTTLLHSLLERDGAVIVKNLFPKSLCAQIKQDLKPIFDADKPDPAGFFPSTTKRAHGILAQSPSSAKLVVNPLFQSVAEAMLTSRYTYWEGQEQKSVAAKPQIASIVGFRVEPGGKQQPLHRDDSDYHTRNCDMPVMLGCVTALSKTTKENGATVIIPKSHLWGPERCPLDEETISAELEVGDAAIFVGNVYHAGGANVTKDDARETIGVFMCKGTLRQEENQYLELPPEVAKDRGFSPQLLRLLGYGLCPPALGLYKYKDPMEEIFNVLDEETIRR</sequence>
<dbReference type="InterPro" id="IPR008775">
    <property type="entry name" value="Phytyl_CoA_dOase-like"/>
</dbReference>